<dbReference type="EMBL" id="JAYKXP010000139">
    <property type="protein sequence ID" value="KAK7023433.1"/>
    <property type="molecule type" value="Genomic_DNA"/>
</dbReference>
<gene>
    <name evidence="2" type="ORF">VNI00_016739</name>
</gene>
<feature type="region of interest" description="Disordered" evidence="1">
    <location>
        <begin position="1"/>
        <end position="25"/>
    </location>
</feature>
<comment type="caution">
    <text evidence="2">The sequence shown here is derived from an EMBL/GenBank/DDBJ whole genome shotgun (WGS) entry which is preliminary data.</text>
</comment>
<protein>
    <submittedName>
        <fullName evidence="2">Uncharacterized protein</fullName>
    </submittedName>
</protein>
<name>A0AAW0BAZ4_9AGAR</name>
<evidence type="ECO:0000256" key="1">
    <source>
        <dbReference type="SAM" id="MobiDB-lite"/>
    </source>
</evidence>
<keyword evidence="3" id="KW-1185">Reference proteome</keyword>
<dbReference type="AlphaFoldDB" id="A0AAW0BAZ4"/>
<proteinExistence type="predicted"/>
<organism evidence="2 3">
    <name type="scientific">Paramarasmius palmivorus</name>
    <dbReference type="NCBI Taxonomy" id="297713"/>
    <lineage>
        <taxon>Eukaryota</taxon>
        <taxon>Fungi</taxon>
        <taxon>Dikarya</taxon>
        <taxon>Basidiomycota</taxon>
        <taxon>Agaricomycotina</taxon>
        <taxon>Agaricomycetes</taxon>
        <taxon>Agaricomycetidae</taxon>
        <taxon>Agaricales</taxon>
        <taxon>Marasmiineae</taxon>
        <taxon>Marasmiaceae</taxon>
        <taxon>Paramarasmius</taxon>
    </lineage>
</organism>
<accession>A0AAW0BAZ4</accession>
<sequence length="173" mass="20512">MAKKRKTQTTSNAERNARSWPKGEKLKMLESHEELFHKDRSAMYSHATEEFVQTWGYDLPPDVIPEPGVDYKPEDINTFPEGLLRGEEMKRRNNYKRKLRKRIINWANYHFRLKHVKSDEKLVSMVSKTIRDLREEVPQKKTDLQRYQELHYQGRVTPVEAPSTHQPLAQPKA</sequence>
<evidence type="ECO:0000313" key="3">
    <source>
        <dbReference type="Proteomes" id="UP001383192"/>
    </source>
</evidence>
<reference evidence="2 3" key="1">
    <citation type="submission" date="2024-01" db="EMBL/GenBank/DDBJ databases">
        <title>A draft genome for a cacao thread blight-causing isolate of Paramarasmius palmivorus.</title>
        <authorList>
            <person name="Baruah I.K."/>
            <person name="Bukari Y."/>
            <person name="Amoako-Attah I."/>
            <person name="Meinhardt L.W."/>
            <person name="Bailey B.A."/>
            <person name="Cohen S.P."/>
        </authorList>
    </citation>
    <scope>NUCLEOTIDE SEQUENCE [LARGE SCALE GENOMIC DNA]</scope>
    <source>
        <strain evidence="2 3">GH-12</strain>
    </source>
</reference>
<evidence type="ECO:0000313" key="2">
    <source>
        <dbReference type="EMBL" id="KAK7023433.1"/>
    </source>
</evidence>
<feature type="region of interest" description="Disordered" evidence="1">
    <location>
        <begin position="151"/>
        <end position="173"/>
    </location>
</feature>
<feature type="compositionally biased region" description="Basic and acidic residues" evidence="1">
    <location>
        <begin position="15"/>
        <end position="25"/>
    </location>
</feature>
<dbReference type="Proteomes" id="UP001383192">
    <property type="component" value="Unassembled WGS sequence"/>
</dbReference>